<gene>
    <name evidence="6" type="ORF">Q9R02_14805</name>
</gene>
<dbReference type="Pfam" id="PF09084">
    <property type="entry name" value="NMT1"/>
    <property type="match status" value="1"/>
</dbReference>
<dbReference type="RefSeq" id="WP_305997478.1">
    <property type="nucleotide sequence ID" value="NZ_JAVALS010000015.1"/>
</dbReference>
<keyword evidence="7" id="KW-1185">Reference proteome</keyword>
<dbReference type="SUPFAM" id="SSF53850">
    <property type="entry name" value="Periplasmic binding protein-like II"/>
    <property type="match status" value="1"/>
</dbReference>
<evidence type="ECO:0000256" key="3">
    <source>
        <dbReference type="ARBA" id="ARBA00022729"/>
    </source>
</evidence>
<dbReference type="Proteomes" id="UP001232725">
    <property type="component" value="Unassembled WGS sequence"/>
</dbReference>
<organism evidence="6 7">
    <name type="scientific">Arthrobacter horti</name>
    <dbReference type="NCBI Taxonomy" id="3068273"/>
    <lineage>
        <taxon>Bacteria</taxon>
        <taxon>Bacillati</taxon>
        <taxon>Actinomycetota</taxon>
        <taxon>Actinomycetes</taxon>
        <taxon>Micrococcales</taxon>
        <taxon>Micrococcaceae</taxon>
        <taxon>Arthrobacter</taxon>
    </lineage>
</organism>
<comment type="similarity">
    <text evidence="2">Belongs to the bacterial solute-binding protein SsuA/TauA family.</text>
</comment>
<evidence type="ECO:0000256" key="4">
    <source>
        <dbReference type="SAM" id="SignalP"/>
    </source>
</evidence>
<reference evidence="6 7" key="1">
    <citation type="submission" date="2023-08" db="EMBL/GenBank/DDBJ databases">
        <title>Arthrobacter horti sp. nov., isolated from forest soil.</title>
        <authorList>
            <person name="Park M."/>
        </authorList>
    </citation>
    <scope>NUCLEOTIDE SEQUENCE [LARGE SCALE GENOMIC DNA]</scope>
    <source>
        <strain evidence="6 7">YJM1</strain>
    </source>
</reference>
<feature type="domain" description="SsuA/THI5-like" evidence="5">
    <location>
        <begin position="62"/>
        <end position="275"/>
    </location>
</feature>
<dbReference type="PANTHER" id="PTHR30024:SF47">
    <property type="entry name" value="TAURINE-BINDING PERIPLASMIC PROTEIN"/>
    <property type="match status" value="1"/>
</dbReference>
<protein>
    <submittedName>
        <fullName evidence="6">ABC transporter substrate-binding protein</fullName>
    </submittedName>
</protein>
<comment type="subcellular location">
    <subcellularLocation>
        <location evidence="1">Periplasm</location>
    </subcellularLocation>
</comment>
<name>A0ABT9IS70_9MICC</name>
<evidence type="ECO:0000259" key="5">
    <source>
        <dbReference type="Pfam" id="PF09084"/>
    </source>
</evidence>
<dbReference type="InterPro" id="IPR015168">
    <property type="entry name" value="SsuA/THI5"/>
</dbReference>
<evidence type="ECO:0000256" key="2">
    <source>
        <dbReference type="ARBA" id="ARBA00010742"/>
    </source>
</evidence>
<comment type="caution">
    <text evidence="6">The sequence shown here is derived from an EMBL/GenBank/DDBJ whole genome shotgun (WGS) entry which is preliminary data.</text>
</comment>
<feature type="signal peptide" evidence="4">
    <location>
        <begin position="1"/>
        <end position="23"/>
    </location>
</feature>
<accession>A0ABT9IS70</accession>
<evidence type="ECO:0000313" key="6">
    <source>
        <dbReference type="EMBL" id="MDP5228430.1"/>
    </source>
</evidence>
<proteinExistence type="inferred from homology"/>
<feature type="chain" id="PRO_5045998916" evidence="4">
    <location>
        <begin position="24"/>
        <end position="369"/>
    </location>
</feature>
<keyword evidence="3 4" id="KW-0732">Signal</keyword>
<dbReference type="PANTHER" id="PTHR30024">
    <property type="entry name" value="ALIPHATIC SULFONATES-BINDING PROTEIN-RELATED"/>
    <property type="match status" value="1"/>
</dbReference>
<evidence type="ECO:0000313" key="7">
    <source>
        <dbReference type="Proteomes" id="UP001232725"/>
    </source>
</evidence>
<dbReference type="PROSITE" id="PS51257">
    <property type="entry name" value="PROKAR_LIPOPROTEIN"/>
    <property type="match status" value="1"/>
</dbReference>
<sequence>MKKRTILATLAAGAVALSMTACGSSTSAGNGGGAASGGATGSGQMQTVKMMVGGIDKQIYLPYKLAEQLGLYKKYGIDMQLSTEQDGGVGAEDAMASGQVDMAGAWYLHTFDFQSKGKDVIDVVQLSGAPGERIMCSPNANVHSGADIKGKKMGVTDLGSGTDTLTQFVAAKAGVKKSDYATVKAGAGATAIAAIKNGLADCVMTTQPTVTAMESKGVAQSAIDLATTDGATAAVGGNWPAASVLAQSSWVKDHESAVQGVVNALVETMQWIKTHSAQEIADKLPADYTANKNITKDDYVKALTQDKGQFLPDGIMPAGGPKTIAAMETQIGMDISKVTVGNTFTNKYALKALDTLGLKPTTTPAGADG</sequence>
<evidence type="ECO:0000256" key="1">
    <source>
        <dbReference type="ARBA" id="ARBA00004418"/>
    </source>
</evidence>
<dbReference type="Gene3D" id="3.40.190.10">
    <property type="entry name" value="Periplasmic binding protein-like II"/>
    <property type="match status" value="2"/>
</dbReference>
<dbReference type="EMBL" id="JAVALS010000015">
    <property type="protein sequence ID" value="MDP5228430.1"/>
    <property type="molecule type" value="Genomic_DNA"/>
</dbReference>